<reference evidence="1 2" key="1">
    <citation type="submission" date="2016-11" db="EMBL/GenBank/DDBJ databases">
        <authorList>
            <person name="Jaros S."/>
            <person name="Januszkiewicz K."/>
            <person name="Wedrychowicz H."/>
        </authorList>
    </citation>
    <scope>NUCLEOTIDE SEQUENCE [LARGE SCALE GENOMIC DNA]</scope>
    <source>
        <strain evidence="1 2">DSM 17477</strain>
    </source>
</reference>
<accession>A0A1M6MQR1</accession>
<dbReference type="EMBL" id="FQZL01000047">
    <property type="protein sequence ID" value="SHJ85739.1"/>
    <property type="molecule type" value="Genomic_DNA"/>
</dbReference>
<protein>
    <submittedName>
        <fullName evidence="1">Uncharacterized protein</fullName>
    </submittedName>
</protein>
<evidence type="ECO:0000313" key="1">
    <source>
        <dbReference type="EMBL" id="SHJ85739.1"/>
    </source>
</evidence>
<name>A0A1M6MQR1_9FIRM</name>
<organism evidence="1 2">
    <name type="scientific">Dethiosulfatibacter aminovorans DSM 17477</name>
    <dbReference type="NCBI Taxonomy" id="1121476"/>
    <lineage>
        <taxon>Bacteria</taxon>
        <taxon>Bacillati</taxon>
        <taxon>Bacillota</taxon>
        <taxon>Tissierellia</taxon>
        <taxon>Dethiosulfatibacter</taxon>
    </lineage>
</organism>
<dbReference type="AlphaFoldDB" id="A0A1M6MQR1"/>
<dbReference type="RefSeq" id="WP_073050963.1">
    <property type="nucleotide sequence ID" value="NZ_FQZL01000047.1"/>
</dbReference>
<dbReference type="SUPFAM" id="SSF55331">
    <property type="entry name" value="Tautomerase/MIF"/>
    <property type="match status" value="1"/>
</dbReference>
<dbReference type="STRING" id="1121476.SAMN02745751_03555"/>
<sequence length="72" mass="8274">MPHISMILYPGRSKDELAKISRNIQQCLVETAGWDEEDISVSFEVIESHKFITEANRKIANQEILIPSSFIR</sequence>
<keyword evidence="2" id="KW-1185">Reference proteome</keyword>
<dbReference type="OrthoDB" id="5405937at2"/>
<evidence type="ECO:0000313" key="2">
    <source>
        <dbReference type="Proteomes" id="UP000184052"/>
    </source>
</evidence>
<dbReference type="InterPro" id="IPR014347">
    <property type="entry name" value="Tautomerase/MIF_sf"/>
</dbReference>
<proteinExistence type="predicted"/>
<dbReference type="Gene3D" id="3.30.429.10">
    <property type="entry name" value="Macrophage Migration Inhibitory Factor"/>
    <property type="match status" value="1"/>
</dbReference>
<gene>
    <name evidence="1" type="ORF">SAMN02745751_03555</name>
</gene>
<dbReference type="Proteomes" id="UP000184052">
    <property type="component" value="Unassembled WGS sequence"/>
</dbReference>